<feature type="compositionally biased region" description="Low complexity" evidence="7">
    <location>
        <begin position="17"/>
        <end position="35"/>
    </location>
</feature>
<evidence type="ECO:0000256" key="3">
    <source>
        <dbReference type="ARBA" id="ARBA00012759"/>
    </source>
</evidence>
<dbReference type="Proteomes" id="UP000288805">
    <property type="component" value="Unassembled WGS sequence"/>
</dbReference>
<keyword evidence="4" id="KW-0645">Protease</keyword>
<proteinExistence type="inferred from homology"/>
<evidence type="ECO:0000313" key="8">
    <source>
        <dbReference type="EMBL" id="RVW86711.1"/>
    </source>
</evidence>
<comment type="similarity">
    <text evidence="2">Belongs to the peptidase C85 family.</text>
</comment>
<dbReference type="SUPFAM" id="SSF56219">
    <property type="entry name" value="DNase I-like"/>
    <property type="match status" value="1"/>
</dbReference>
<accession>A0A438HQH7</accession>
<dbReference type="GO" id="GO:0004843">
    <property type="term" value="F:cysteine-type deubiquitinase activity"/>
    <property type="evidence" value="ECO:0007669"/>
    <property type="project" value="UniProtKB-EC"/>
</dbReference>
<evidence type="ECO:0000256" key="5">
    <source>
        <dbReference type="ARBA" id="ARBA00022786"/>
    </source>
</evidence>
<name>A0A438HQH7_VITVI</name>
<dbReference type="Gene3D" id="3.60.10.10">
    <property type="entry name" value="Endonuclease/exonuclease/phosphatase"/>
    <property type="match status" value="1"/>
</dbReference>
<evidence type="ECO:0000256" key="4">
    <source>
        <dbReference type="ARBA" id="ARBA00022670"/>
    </source>
</evidence>
<sequence length="690" mass="76242">MTRILVQRGSGSNPNRTSSLPSSSLAPSQPQAATQVPSAVKDEEVGEEVQEQTIVDDTLETCENKVTKTDDLLQESVRNDNANDDNVDGEKIVNDDVLGSGDLDQEFGGLRINEKLAVENEGSSADSSQIVNRSSYPPPPPVPPPKHWATNSNPMRFGSDGSNSVRIGSPRRAVAWPIVSTRTSPTGSRPSSPRSHGESEGYNSADEQNSCFVSSYDDASYCIHVIQHSNISVLHPFQERERQFEIDIRRAKGLEVKRMVEDGNCLFRAVADQVYGDSEAYDLIRQMCIDYMERILYSVGMLVRNKVAHQRYGPGGDGAGSSGVGLDDVGWRRDCGLDSQGPNPLKGDVWAADGIGCGPAEGGALKGLEFLSHGPAILVGDHLGQRQLKGMGIGTEVDLGLRMEMEFIKCREKETWDKQTPALQWCKTRDWTPAVSGPQALGSEKEPDWEESSLAKFSKLLGFSIEGLEREILDFLSKIRKRRERIHSKGLLEKTKFERELKRLECSIKYKGKEKKNGLLKSRGGQLLLGRQKSRPMTDGVVKSLGVGRFLDWRTLEATGAAGGVLVCWDKRSLDLLEWEEGQFSVSCKFRTVENGTVWVFTGVYGPFNKKDRECLWEELGAVRGLWGDPWCVGGDFNVTLAQGERSRQGRVTSAMRRFAQVMDDLELIDLPLQGGSFTWSGGLYNQAWA</sequence>
<feature type="compositionally biased region" description="Polar residues" evidence="7">
    <location>
        <begin position="121"/>
        <end position="135"/>
    </location>
</feature>
<evidence type="ECO:0000256" key="1">
    <source>
        <dbReference type="ARBA" id="ARBA00000707"/>
    </source>
</evidence>
<dbReference type="Gene3D" id="3.90.70.80">
    <property type="match status" value="1"/>
</dbReference>
<comment type="caution">
    <text evidence="8">The sequence shown here is derived from an EMBL/GenBank/DDBJ whole genome shotgun (WGS) entry which is preliminary data.</text>
</comment>
<reference evidence="8 9" key="1">
    <citation type="journal article" date="2018" name="PLoS Genet.">
        <title>Population sequencing reveals clonal diversity and ancestral inbreeding in the grapevine cultivar Chardonnay.</title>
        <authorList>
            <person name="Roach M.J."/>
            <person name="Johnson D.L."/>
            <person name="Bohlmann J."/>
            <person name="van Vuuren H.J."/>
            <person name="Jones S.J."/>
            <person name="Pretorius I.S."/>
            <person name="Schmidt S.A."/>
            <person name="Borneman A.R."/>
        </authorList>
    </citation>
    <scope>NUCLEOTIDE SEQUENCE [LARGE SCALE GENOMIC DNA]</scope>
    <source>
        <strain evidence="9">cv. Chardonnay</strain>
        <tissue evidence="8">Leaf</tissue>
    </source>
</reference>
<keyword evidence="5" id="KW-0833">Ubl conjugation pathway</keyword>
<dbReference type="EC" id="3.4.19.12" evidence="3"/>
<dbReference type="InterPro" id="IPR036691">
    <property type="entry name" value="Endo/exonu/phosph_ase_sf"/>
</dbReference>
<dbReference type="InterPro" id="IPR038765">
    <property type="entry name" value="Papain-like_cys_pep_sf"/>
</dbReference>
<feature type="region of interest" description="Disordered" evidence="7">
    <location>
        <begin position="119"/>
        <end position="204"/>
    </location>
</feature>
<keyword evidence="6" id="KW-0378">Hydrolase</keyword>
<comment type="catalytic activity">
    <reaction evidence="1">
        <text>Thiol-dependent hydrolysis of ester, thioester, amide, peptide and isopeptide bonds formed by the C-terminal Gly of ubiquitin (a 76-residue protein attached to proteins as an intracellular targeting signal).</text>
        <dbReference type="EC" id="3.4.19.12"/>
    </reaction>
</comment>
<organism evidence="8 9">
    <name type="scientific">Vitis vinifera</name>
    <name type="common">Grape</name>
    <dbReference type="NCBI Taxonomy" id="29760"/>
    <lineage>
        <taxon>Eukaryota</taxon>
        <taxon>Viridiplantae</taxon>
        <taxon>Streptophyta</taxon>
        <taxon>Embryophyta</taxon>
        <taxon>Tracheophyta</taxon>
        <taxon>Spermatophyta</taxon>
        <taxon>Magnoliopsida</taxon>
        <taxon>eudicotyledons</taxon>
        <taxon>Gunneridae</taxon>
        <taxon>Pentapetalae</taxon>
        <taxon>rosids</taxon>
        <taxon>Vitales</taxon>
        <taxon>Vitaceae</taxon>
        <taxon>Viteae</taxon>
        <taxon>Vitis</taxon>
    </lineage>
</organism>
<feature type="compositionally biased region" description="Polar residues" evidence="7">
    <location>
        <begin position="149"/>
        <end position="166"/>
    </location>
</feature>
<feature type="compositionally biased region" description="Basic and acidic residues" evidence="7">
    <location>
        <begin position="62"/>
        <end position="71"/>
    </location>
</feature>
<dbReference type="GO" id="GO:0006508">
    <property type="term" value="P:proteolysis"/>
    <property type="evidence" value="ECO:0007669"/>
    <property type="project" value="UniProtKB-KW"/>
</dbReference>
<dbReference type="EMBL" id="QGNW01000191">
    <property type="protein sequence ID" value="RVW86711.1"/>
    <property type="molecule type" value="Genomic_DNA"/>
</dbReference>
<dbReference type="PANTHER" id="PTHR12419:SF4">
    <property type="entry name" value="OTU DOMAIN-CONTAINING PROTEIN 5"/>
    <property type="match status" value="1"/>
</dbReference>
<dbReference type="PANTHER" id="PTHR12419">
    <property type="entry name" value="OTU DOMAIN CONTAINING PROTEIN"/>
    <property type="match status" value="1"/>
</dbReference>
<protein>
    <recommendedName>
        <fullName evidence="3">ubiquitinyl hydrolase 1</fullName>
        <ecNumber evidence="3">3.4.19.12</ecNumber>
    </recommendedName>
</protein>
<dbReference type="InterPro" id="IPR050704">
    <property type="entry name" value="Peptidase_C85-like"/>
</dbReference>
<evidence type="ECO:0000256" key="7">
    <source>
        <dbReference type="SAM" id="MobiDB-lite"/>
    </source>
</evidence>
<evidence type="ECO:0000256" key="2">
    <source>
        <dbReference type="ARBA" id="ARBA00010407"/>
    </source>
</evidence>
<gene>
    <name evidence="8" type="primary">otud5a</name>
    <name evidence="8" type="ORF">CK203_039852</name>
</gene>
<evidence type="ECO:0000256" key="6">
    <source>
        <dbReference type="ARBA" id="ARBA00022801"/>
    </source>
</evidence>
<dbReference type="AlphaFoldDB" id="A0A438HQH7"/>
<feature type="region of interest" description="Disordered" evidence="7">
    <location>
        <begin position="1"/>
        <end position="93"/>
    </location>
</feature>
<feature type="compositionally biased region" description="Low complexity" evidence="7">
    <location>
        <begin position="180"/>
        <end position="194"/>
    </location>
</feature>
<evidence type="ECO:0000313" key="9">
    <source>
        <dbReference type="Proteomes" id="UP000288805"/>
    </source>
</evidence>
<dbReference type="SUPFAM" id="SSF54001">
    <property type="entry name" value="Cysteine proteinases"/>
    <property type="match status" value="1"/>
</dbReference>
<feature type="compositionally biased region" description="Pro residues" evidence="7">
    <location>
        <begin position="136"/>
        <end position="146"/>
    </location>
</feature>